<keyword evidence="2" id="KW-1185">Reference proteome</keyword>
<dbReference type="HOGENOM" id="CLU_3145654_0_0_1"/>
<name>M4B1D2_HYAAE</name>
<reference evidence="2" key="1">
    <citation type="journal article" date="2010" name="Science">
        <title>Signatures of adaptation to obligate biotrophy in the Hyaloperonospora arabidopsidis genome.</title>
        <authorList>
            <person name="Baxter L."/>
            <person name="Tripathy S."/>
            <person name="Ishaque N."/>
            <person name="Boot N."/>
            <person name="Cabral A."/>
            <person name="Kemen E."/>
            <person name="Thines M."/>
            <person name="Ah-Fong A."/>
            <person name="Anderson R."/>
            <person name="Badejoko W."/>
            <person name="Bittner-Eddy P."/>
            <person name="Boore J.L."/>
            <person name="Chibucos M.C."/>
            <person name="Coates M."/>
            <person name="Dehal P."/>
            <person name="Delehaunty K."/>
            <person name="Dong S."/>
            <person name="Downton P."/>
            <person name="Dumas B."/>
            <person name="Fabro G."/>
            <person name="Fronick C."/>
            <person name="Fuerstenberg S.I."/>
            <person name="Fulton L."/>
            <person name="Gaulin E."/>
            <person name="Govers F."/>
            <person name="Hughes L."/>
            <person name="Humphray S."/>
            <person name="Jiang R.H."/>
            <person name="Judelson H."/>
            <person name="Kamoun S."/>
            <person name="Kyung K."/>
            <person name="Meijer H."/>
            <person name="Minx P."/>
            <person name="Morris P."/>
            <person name="Nelson J."/>
            <person name="Phuntumart V."/>
            <person name="Qutob D."/>
            <person name="Rehmany A."/>
            <person name="Rougon-Cardoso A."/>
            <person name="Ryden P."/>
            <person name="Torto-Alalibo T."/>
            <person name="Studholme D."/>
            <person name="Wang Y."/>
            <person name="Win J."/>
            <person name="Wood J."/>
            <person name="Clifton S.W."/>
            <person name="Rogers J."/>
            <person name="Van den Ackerveken G."/>
            <person name="Jones J.D."/>
            <person name="McDowell J.M."/>
            <person name="Beynon J."/>
            <person name="Tyler B.M."/>
        </authorList>
    </citation>
    <scope>NUCLEOTIDE SEQUENCE [LARGE SCALE GENOMIC DNA]</scope>
    <source>
        <strain evidence="2">Emoy2</strain>
    </source>
</reference>
<reference evidence="1" key="2">
    <citation type="submission" date="2015-06" db="UniProtKB">
        <authorList>
            <consortium name="EnsemblProtists"/>
        </authorList>
    </citation>
    <scope>IDENTIFICATION</scope>
    <source>
        <strain evidence="1">Emoy2</strain>
    </source>
</reference>
<accession>M4B1D2</accession>
<dbReference type="Proteomes" id="UP000011713">
    <property type="component" value="Unassembled WGS sequence"/>
</dbReference>
<dbReference type="VEuPathDB" id="FungiDB:HpaG800079"/>
<dbReference type="EnsemblProtists" id="HpaT800079">
    <property type="protein sequence ID" value="HpaP800079"/>
    <property type="gene ID" value="HpaG800079"/>
</dbReference>
<evidence type="ECO:0000313" key="2">
    <source>
        <dbReference type="Proteomes" id="UP000011713"/>
    </source>
</evidence>
<dbReference type="InParanoid" id="M4B1D2"/>
<proteinExistence type="predicted"/>
<dbReference type="AlphaFoldDB" id="M4B1D2"/>
<protein>
    <submittedName>
        <fullName evidence="1">Uncharacterized protein</fullName>
    </submittedName>
</protein>
<organism evidence="1 2">
    <name type="scientific">Hyaloperonospora arabidopsidis (strain Emoy2)</name>
    <name type="common">Downy mildew agent</name>
    <name type="synonym">Peronospora arabidopsidis</name>
    <dbReference type="NCBI Taxonomy" id="559515"/>
    <lineage>
        <taxon>Eukaryota</taxon>
        <taxon>Sar</taxon>
        <taxon>Stramenopiles</taxon>
        <taxon>Oomycota</taxon>
        <taxon>Peronosporomycetes</taxon>
        <taxon>Peronosporales</taxon>
        <taxon>Peronosporaceae</taxon>
        <taxon>Hyaloperonospora</taxon>
    </lineage>
</organism>
<sequence length="49" mass="5684">MPLVMSQSLIDEKEETVQSLSRVFFMGCLEMLTFVSDKVKGARRTQRME</sequence>
<dbReference type="EMBL" id="JH597776">
    <property type="status" value="NOT_ANNOTATED_CDS"/>
    <property type="molecule type" value="Genomic_DNA"/>
</dbReference>
<evidence type="ECO:0000313" key="1">
    <source>
        <dbReference type="EnsemblProtists" id="HpaP800079"/>
    </source>
</evidence>